<dbReference type="InterPro" id="IPR018168">
    <property type="entry name" value="Ubi_Hdrlase_CS"/>
</dbReference>
<organism evidence="9 10">
    <name type="scientific">Pseudoalteromonas qingdaonensis</name>
    <dbReference type="NCBI Taxonomy" id="3131913"/>
    <lineage>
        <taxon>Bacteria</taxon>
        <taxon>Pseudomonadati</taxon>
        <taxon>Pseudomonadota</taxon>
        <taxon>Gammaproteobacteria</taxon>
        <taxon>Alteromonadales</taxon>
        <taxon>Pseudoalteromonadaceae</taxon>
        <taxon>Pseudoalteromonas</taxon>
    </lineage>
</organism>
<dbReference type="SUPFAM" id="SSF51905">
    <property type="entry name" value="FAD/NAD(P)-binding domain"/>
    <property type="match status" value="1"/>
</dbReference>
<dbReference type="InterPro" id="IPR010971">
    <property type="entry name" value="UbiH/COQ6"/>
</dbReference>
<dbReference type="GO" id="GO:0016491">
    <property type="term" value="F:oxidoreductase activity"/>
    <property type="evidence" value="ECO:0007669"/>
    <property type="project" value="UniProtKB-KW"/>
</dbReference>
<dbReference type="PANTHER" id="PTHR43876:SF8">
    <property type="entry name" value="2-OCTAPRENYL-6-METHOXYPHENOL HYDROXYLASE"/>
    <property type="match status" value="1"/>
</dbReference>
<evidence type="ECO:0000256" key="5">
    <source>
        <dbReference type="ARBA" id="ARBA00022827"/>
    </source>
</evidence>
<dbReference type="NCBIfam" id="NF004356">
    <property type="entry name" value="PRK05732.1"/>
    <property type="match status" value="1"/>
</dbReference>
<evidence type="ECO:0000256" key="3">
    <source>
        <dbReference type="ARBA" id="ARBA00005349"/>
    </source>
</evidence>
<keyword evidence="7" id="KW-0503">Monooxygenase</keyword>
<sequence length="389" mass="42719">MQHFDVVIVGGGLAGGTLANVLAQQCPQLRLAVIEAYQPSNDYHPSFDDRSIALAADSVHYLKQYGLFNEHSDYACAIKQVQVSDRGHFGKTQLNHVDYDLDALGYVVEVRPWGQALHRALASHQQVTQFCPAKVTAVSMHEAHNQITLDDGTELSAKLLVVADGAQSPTRKLLHLDFDTQEYTQHALIANVEVQGDHQCQAFERFTSHGPLALLPMSRKRYSLVWCDQGHKLGDLQDASSDEFVARLQQEFGYRAGLFTQVGERSVYPLVWGRANSLVSHRAVVIGNAAHAIHPIAGQGFNLGLRDIKELVAKIAYAGDELGTYAFTSAYAQARAEDITRVMTLTDTLVRTFSNGSRTIALGRSMGLAAMQVCSSLRQPLAKQLMGFN</sequence>
<dbReference type="Pfam" id="PF01494">
    <property type="entry name" value="FAD_binding_3"/>
    <property type="match status" value="1"/>
</dbReference>
<evidence type="ECO:0000256" key="4">
    <source>
        <dbReference type="ARBA" id="ARBA00022630"/>
    </source>
</evidence>
<feature type="domain" description="FAD-binding" evidence="8">
    <location>
        <begin position="4"/>
        <end position="343"/>
    </location>
</feature>
<protein>
    <submittedName>
        <fullName evidence="9">2-octaprenyl-6-methoxyphenyl hydroxylase</fullName>
        <ecNumber evidence="9">1.14.13.-</ecNumber>
    </submittedName>
</protein>
<evidence type="ECO:0000256" key="6">
    <source>
        <dbReference type="ARBA" id="ARBA00023002"/>
    </source>
</evidence>
<comment type="cofactor">
    <cofactor evidence="1">
        <name>FAD</name>
        <dbReference type="ChEBI" id="CHEBI:57692"/>
    </cofactor>
</comment>
<keyword evidence="4" id="KW-0285">Flavoprotein</keyword>
<dbReference type="EMBL" id="JBCGCU010000015">
    <property type="protein sequence ID" value="MEM0516201.1"/>
    <property type="molecule type" value="Genomic_DNA"/>
</dbReference>
<evidence type="ECO:0000256" key="1">
    <source>
        <dbReference type="ARBA" id="ARBA00001974"/>
    </source>
</evidence>
<dbReference type="RefSeq" id="WP_342679502.1">
    <property type="nucleotide sequence ID" value="NZ_JBCGCU010000015.1"/>
</dbReference>
<dbReference type="EC" id="1.14.13.-" evidence="9"/>
<dbReference type="InterPro" id="IPR002938">
    <property type="entry name" value="FAD-bd"/>
</dbReference>
<evidence type="ECO:0000256" key="2">
    <source>
        <dbReference type="ARBA" id="ARBA00004749"/>
    </source>
</evidence>
<dbReference type="PROSITE" id="PS01304">
    <property type="entry name" value="UBIH"/>
    <property type="match status" value="1"/>
</dbReference>
<proteinExistence type="inferred from homology"/>
<accession>A0ABU9N093</accession>
<dbReference type="Proteomes" id="UP001447008">
    <property type="component" value="Unassembled WGS sequence"/>
</dbReference>
<dbReference type="PANTHER" id="PTHR43876">
    <property type="entry name" value="UBIQUINONE BIOSYNTHESIS MONOOXYGENASE COQ6, MITOCHONDRIAL"/>
    <property type="match status" value="1"/>
</dbReference>
<comment type="similarity">
    <text evidence="3">Belongs to the UbiH/COQ6 family.</text>
</comment>
<dbReference type="PRINTS" id="PR00420">
    <property type="entry name" value="RNGMNOXGNASE"/>
</dbReference>
<dbReference type="Gene3D" id="3.50.50.60">
    <property type="entry name" value="FAD/NAD(P)-binding domain"/>
    <property type="match status" value="2"/>
</dbReference>
<dbReference type="NCBIfam" id="TIGR01988">
    <property type="entry name" value="Ubi-OHases"/>
    <property type="match status" value="1"/>
</dbReference>
<keyword evidence="6 9" id="KW-0560">Oxidoreductase</keyword>
<dbReference type="NCBIfam" id="TIGR01984">
    <property type="entry name" value="UbiH"/>
    <property type="match status" value="1"/>
</dbReference>
<keyword evidence="5" id="KW-0274">FAD</keyword>
<dbReference type="InterPro" id="IPR051205">
    <property type="entry name" value="UbiH/COQ6_monooxygenase"/>
</dbReference>
<comment type="pathway">
    <text evidence="2">Cofactor biosynthesis; ubiquinone biosynthesis.</text>
</comment>
<reference evidence="9 10" key="1">
    <citation type="submission" date="2024-03" db="EMBL/GenBank/DDBJ databases">
        <title>Pseudoalteromonas qingdaonensis sp. nov., isolated from the intestines of marine benthic organisms.</title>
        <authorList>
            <person name="Lin X."/>
            <person name="Fang S."/>
            <person name="Hu X."/>
        </authorList>
    </citation>
    <scope>NUCLEOTIDE SEQUENCE [LARGE SCALE GENOMIC DNA]</scope>
    <source>
        <strain evidence="9 10">YIC-827</strain>
    </source>
</reference>
<keyword evidence="10" id="KW-1185">Reference proteome</keyword>
<evidence type="ECO:0000259" key="8">
    <source>
        <dbReference type="Pfam" id="PF01494"/>
    </source>
</evidence>
<name>A0ABU9N093_9GAMM</name>
<evidence type="ECO:0000313" key="10">
    <source>
        <dbReference type="Proteomes" id="UP001447008"/>
    </source>
</evidence>
<dbReference type="InterPro" id="IPR011295">
    <property type="entry name" value="UbiH"/>
</dbReference>
<comment type="caution">
    <text evidence="9">The sequence shown here is derived from an EMBL/GenBank/DDBJ whole genome shotgun (WGS) entry which is preliminary data.</text>
</comment>
<gene>
    <name evidence="9" type="primary">ubiH</name>
    <name evidence="9" type="synonym">visB</name>
    <name evidence="9" type="ORF">WCN91_12395</name>
</gene>
<evidence type="ECO:0000313" key="9">
    <source>
        <dbReference type="EMBL" id="MEM0516201.1"/>
    </source>
</evidence>
<evidence type="ECO:0000256" key="7">
    <source>
        <dbReference type="ARBA" id="ARBA00023033"/>
    </source>
</evidence>
<dbReference type="InterPro" id="IPR036188">
    <property type="entry name" value="FAD/NAD-bd_sf"/>
</dbReference>